<feature type="transmembrane region" description="Helical" evidence="2">
    <location>
        <begin position="48"/>
        <end position="67"/>
    </location>
</feature>
<organism evidence="3">
    <name type="scientific">uncultured bacterium fosmid pJB83B9</name>
    <dbReference type="NCBI Taxonomy" id="1478070"/>
    <lineage>
        <taxon>Bacteria</taxon>
        <taxon>environmental samples</taxon>
    </lineage>
</organism>
<keyword evidence="2" id="KW-0812">Transmembrane</keyword>
<accession>A0A0H3U9V6</accession>
<dbReference type="EMBL" id="KF540242">
    <property type="protein sequence ID" value="AIF26668.1"/>
    <property type="molecule type" value="Genomic_DNA"/>
</dbReference>
<reference evidence="3" key="1">
    <citation type="submission" date="2013-08" db="EMBL/GenBank/DDBJ databases">
        <title>Comparison of modified E. coli strains.</title>
        <authorList>
            <person name="Juergensen J."/>
            <person name="Bonge A."/>
            <person name="Streit W.R."/>
        </authorList>
    </citation>
    <scope>NUCLEOTIDE SEQUENCE</scope>
</reference>
<keyword evidence="2" id="KW-1133">Transmembrane helix</keyword>
<feature type="region of interest" description="Disordered" evidence="1">
    <location>
        <begin position="1"/>
        <end position="28"/>
    </location>
</feature>
<evidence type="ECO:0000256" key="1">
    <source>
        <dbReference type="SAM" id="MobiDB-lite"/>
    </source>
</evidence>
<sequence length="219" mass="26083">MPANQEQKTRIHQRPPAASRRRQLQKPNKTMTWQETWIWTVQFFFGSFRHFVALTIWTLSIMSVWHINFHNNKKRTMSEIEKIREQGKLSEPEVKKFRRNATESEILQAKSDFANKSIEVQQMQSDFDVIKKQYKTSMDLSQNDADTALRIVKTGEIDVTEECEKRMYYEENKVRYFSTVTGEFVMERAMTGDDRQRDLEFDKEEGYYMSDAEMNNADC</sequence>
<evidence type="ECO:0000256" key="2">
    <source>
        <dbReference type="SAM" id="Phobius"/>
    </source>
</evidence>
<proteinExistence type="predicted"/>
<evidence type="ECO:0000313" key="3">
    <source>
        <dbReference type="EMBL" id="AIF26668.1"/>
    </source>
</evidence>
<keyword evidence="2" id="KW-0472">Membrane</keyword>
<dbReference type="AlphaFoldDB" id="A0A0H3U9V6"/>
<name>A0A0H3U9V6_9BACT</name>
<protein>
    <submittedName>
        <fullName evidence="3">Uncharacterized protein</fullName>
    </submittedName>
</protein>